<accession>A0A7Y9IWX6</accession>
<protein>
    <submittedName>
        <fullName evidence="2">Uncharacterized protein</fullName>
    </submittedName>
</protein>
<comment type="caution">
    <text evidence="2">The sequence shown here is derived from an EMBL/GenBank/DDBJ whole genome shotgun (WGS) entry which is preliminary data.</text>
</comment>
<organism evidence="2 3">
    <name type="scientific">Pigmentiphaga litoralis</name>
    <dbReference type="NCBI Taxonomy" id="516702"/>
    <lineage>
        <taxon>Bacteria</taxon>
        <taxon>Pseudomonadati</taxon>
        <taxon>Pseudomonadota</taxon>
        <taxon>Betaproteobacteria</taxon>
        <taxon>Burkholderiales</taxon>
        <taxon>Alcaligenaceae</taxon>
        <taxon>Pigmentiphaga</taxon>
    </lineage>
</organism>
<dbReference type="RefSeq" id="WP_179588170.1">
    <property type="nucleotide sequence ID" value="NZ_JACBYR010000001.1"/>
</dbReference>
<sequence length="114" mass="12289">MADTSRTDTTTAPIARIVGWYDSGAAAIIEIVVNDTTTHQVLDPLGTPEVSGQSLSAARKAAVALWGEFCATVYEQTLDDEIDIEFEPALVVETEASNDASDDTESKKKKKKKK</sequence>
<evidence type="ECO:0000313" key="2">
    <source>
        <dbReference type="EMBL" id="NYE84489.1"/>
    </source>
</evidence>
<evidence type="ECO:0000256" key="1">
    <source>
        <dbReference type="SAM" id="MobiDB-lite"/>
    </source>
</evidence>
<dbReference type="EMBL" id="JACBYR010000001">
    <property type="protein sequence ID" value="NYE84489.1"/>
    <property type="molecule type" value="Genomic_DNA"/>
</dbReference>
<reference evidence="2 3" key="1">
    <citation type="submission" date="2020-07" db="EMBL/GenBank/DDBJ databases">
        <title>Genomic Encyclopedia of Type Strains, Phase IV (KMG-V): Genome sequencing to study the core and pangenomes of soil and plant-associated prokaryotes.</title>
        <authorList>
            <person name="Whitman W."/>
        </authorList>
    </citation>
    <scope>NUCLEOTIDE SEQUENCE [LARGE SCALE GENOMIC DNA]</scope>
    <source>
        <strain evidence="2 3">SAS40</strain>
    </source>
</reference>
<evidence type="ECO:0000313" key="3">
    <source>
        <dbReference type="Proteomes" id="UP000542125"/>
    </source>
</evidence>
<feature type="region of interest" description="Disordered" evidence="1">
    <location>
        <begin position="93"/>
        <end position="114"/>
    </location>
</feature>
<dbReference type="AlphaFoldDB" id="A0A7Y9IWX6"/>
<keyword evidence="3" id="KW-1185">Reference proteome</keyword>
<name>A0A7Y9IWX6_9BURK</name>
<proteinExistence type="predicted"/>
<gene>
    <name evidence="2" type="ORF">FHW18_003760</name>
</gene>
<dbReference type="Proteomes" id="UP000542125">
    <property type="component" value="Unassembled WGS sequence"/>
</dbReference>